<evidence type="ECO:0000313" key="5">
    <source>
        <dbReference type="Proteomes" id="UP000321798"/>
    </source>
</evidence>
<dbReference type="OrthoDB" id="513181at2"/>
<proteinExistence type="predicted"/>
<organism evidence="4 5">
    <name type="scientific">Cellulomonas soli</name>
    <dbReference type="NCBI Taxonomy" id="931535"/>
    <lineage>
        <taxon>Bacteria</taxon>
        <taxon>Bacillati</taxon>
        <taxon>Actinomycetota</taxon>
        <taxon>Actinomycetes</taxon>
        <taxon>Micrococcales</taxon>
        <taxon>Cellulomonadaceae</taxon>
        <taxon>Cellulomonas</taxon>
    </lineage>
</organism>
<dbReference type="GO" id="GO:0003677">
    <property type="term" value="F:DNA binding"/>
    <property type="evidence" value="ECO:0007669"/>
    <property type="project" value="UniProtKB-KW"/>
</dbReference>
<evidence type="ECO:0000259" key="3">
    <source>
        <dbReference type="PROSITE" id="PS50943"/>
    </source>
</evidence>
<dbReference type="InterPro" id="IPR001387">
    <property type="entry name" value="Cro/C1-type_HTH"/>
</dbReference>
<dbReference type="PANTHER" id="PTHR46797">
    <property type="entry name" value="HTH-TYPE TRANSCRIPTIONAL REGULATOR"/>
    <property type="match status" value="1"/>
</dbReference>
<evidence type="ECO:0000256" key="1">
    <source>
        <dbReference type="ARBA" id="ARBA00023125"/>
    </source>
</evidence>
<dbReference type="CDD" id="cd02209">
    <property type="entry name" value="cupin_XRE_C"/>
    <property type="match status" value="1"/>
</dbReference>
<dbReference type="Gene3D" id="1.10.260.40">
    <property type="entry name" value="lambda repressor-like DNA-binding domains"/>
    <property type="match status" value="1"/>
</dbReference>
<comment type="caution">
    <text evidence="4">The sequence shown here is derived from an EMBL/GenBank/DDBJ whole genome shotgun (WGS) entry which is preliminary data.</text>
</comment>
<dbReference type="InterPro" id="IPR013096">
    <property type="entry name" value="Cupin_2"/>
</dbReference>
<name>A0A512PDN1_9CELL</name>
<keyword evidence="5" id="KW-1185">Reference proteome</keyword>
<dbReference type="Pfam" id="PF01381">
    <property type="entry name" value="HTH_3"/>
    <property type="match status" value="1"/>
</dbReference>
<evidence type="ECO:0000256" key="2">
    <source>
        <dbReference type="SAM" id="MobiDB-lite"/>
    </source>
</evidence>
<sequence length="193" mass="21145">MPEDDLASVLDAVAPRLRALRRRRGLTLAEVAEATGISVSTLSRLESGGRKPALDLLLPLARHYRVPLDDLVGAPATGDPRIHPRPVRRHGHVIIPLSREGADPQAFKQVLPGRDPRDPTDRPRQRTHEGSDWMYVLHGRVLLLLGDEEVVLEAGEAAEFDTRTPHAFLSAGPEVAEVLGLFSKDGQQVHVRG</sequence>
<dbReference type="SUPFAM" id="SSF51182">
    <property type="entry name" value="RmlC-like cupins"/>
    <property type="match status" value="1"/>
</dbReference>
<dbReference type="GO" id="GO:0005829">
    <property type="term" value="C:cytosol"/>
    <property type="evidence" value="ECO:0007669"/>
    <property type="project" value="TreeGrafter"/>
</dbReference>
<dbReference type="Pfam" id="PF07883">
    <property type="entry name" value="Cupin_2"/>
    <property type="match status" value="1"/>
</dbReference>
<dbReference type="InterPro" id="IPR010982">
    <property type="entry name" value="Lambda_DNA-bd_dom_sf"/>
</dbReference>
<dbReference type="InterPro" id="IPR014710">
    <property type="entry name" value="RmlC-like_jellyroll"/>
</dbReference>
<dbReference type="Proteomes" id="UP000321798">
    <property type="component" value="Unassembled WGS sequence"/>
</dbReference>
<dbReference type="InterPro" id="IPR050807">
    <property type="entry name" value="TransReg_Diox_bact_type"/>
</dbReference>
<dbReference type="InterPro" id="IPR011051">
    <property type="entry name" value="RmlC_Cupin_sf"/>
</dbReference>
<dbReference type="SMART" id="SM00530">
    <property type="entry name" value="HTH_XRE"/>
    <property type="match status" value="1"/>
</dbReference>
<dbReference type="PANTHER" id="PTHR46797:SF1">
    <property type="entry name" value="METHYLPHOSPHONATE SYNTHASE"/>
    <property type="match status" value="1"/>
</dbReference>
<keyword evidence="1" id="KW-0238">DNA-binding</keyword>
<dbReference type="Gene3D" id="2.60.120.10">
    <property type="entry name" value="Jelly Rolls"/>
    <property type="match status" value="1"/>
</dbReference>
<feature type="compositionally biased region" description="Basic and acidic residues" evidence="2">
    <location>
        <begin position="114"/>
        <end position="129"/>
    </location>
</feature>
<gene>
    <name evidence="4" type="ORF">CSO01_19710</name>
</gene>
<dbReference type="GO" id="GO:0003700">
    <property type="term" value="F:DNA-binding transcription factor activity"/>
    <property type="evidence" value="ECO:0007669"/>
    <property type="project" value="TreeGrafter"/>
</dbReference>
<feature type="region of interest" description="Disordered" evidence="2">
    <location>
        <begin position="108"/>
        <end position="129"/>
    </location>
</feature>
<dbReference type="SUPFAM" id="SSF47413">
    <property type="entry name" value="lambda repressor-like DNA-binding domains"/>
    <property type="match status" value="1"/>
</dbReference>
<protein>
    <submittedName>
        <fullName evidence="4">XRE family transcriptional regulator</fullName>
    </submittedName>
</protein>
<dbReference type="EMBL" id="BKAL01000006">
    <property type="protein sequence ID" value="GEP69256.1"/>
    <property type="molecule type" value="Genomic_DNA"/>
</dbReference>
<reference evidence="4 5" key="1">
    <citation type="submission" date="2019-07" db="EMBL/GenBank/DDBJ databases">
        <title>Whole genome shotgun sequence of Cellulomonas soli NBRC 109434.</title>
        <authorList>
            <person name="Hosoyama A."/>
            <person name="Uohara A."/>
            <person name="Ohji S."/>
            <person name="Ichikawa N."/>
        </authorList>
    </citation>
    <scope>NUCLEOTIDE SEQUENCE [LARGE SCALE GENOMIC DNA]</scope>
    <source>
        <strain evidence="4 5">NBRC 109434</strain>
    </source>
</reference>
<evidence type="ECO:0000313" key="4">
    <source>
        <dbReference type="EMBL" id="GEP69256.1"/>
    </source>
</evidence>
<dbReference type="RefSeq" id="WP_146953003.1">
    <property type="nucleotide sequence ID" value="NZ_BAABBJ010000006.1"/>
</dbReference>
<dbReference type="CDD" id="cd00093">
    <property type="entry name" value="HTH_XRE"/>
    <property type="match status" value="1"/>
</dbReference>
<accession>A0A512PDN1</accession>
<dbReference type="AlphaFoldDB" id="A0A512PDN1"/>
<feature type="domain" description="HTH cro/C1-type" evidence="3">
    <location>
        <begin position="17"/>
        <end position="71"/>
    </location>
</feature>
<dbReference type="PROSITE" id="PS50943">
    <property type="entry name" value="HTH_CROC1"/>
    <property type="match status" value="1"/>
</dbReference>